<dbReference type="AlphaFoldDB" id="A0A2I0J2T1"/>
<dbReference type="GO" id="GO:0007166">
    <property type="term" value="P:cell surface receptor signaling pathway"/>
    <property type="evidence" value="ECO:0007669"/>
    <property type="project" value="InterPro"/>
</dbReference>
<dbReference type="InterPro" id="IPR045274">
    <property type="entry name" value="WAK-like"/>
</dbReference>
<sequence>MGVSAETAGALSYLHSEAAIAIIHRDVKSTNILLDENFTAKVSDFGASRLMPSDKAQLSTLVQGTFGYLDPEYLHSSQLTEKSDVYSFGIVLAELITGKKAISFDKPEKERTLSLVFVSAVKEDRCLEIIDKRILNEGNVEHITEVALLASRCLKVRGEDRPSMKEVALELEGLLRETEQYPWIHQDPGNFEESEYLLRGSHVDYPDTGPISTTGYTMKNQLICFSVEDAR</sequence>
<dbReference type="PROSITE" id="PS50011">
    <property type="entry name" value="PROTEIN_KINASE_DOM"/>
    <property type="match status" value="1"/>
</dbReference>
<dbReference type="GO" id="GO:0004674">
    <property type="term" value="F:protein serine/threonine kinase activity"/>
    <property type="evidence" value="ECO:0007669"/>
    <property type="project" value="TreeGrafter"/>
</dbReference>
<dbReference type="SUPFAM" id="SSF56112">
    <property type="entry name" value="Protein kinase-like (PK-like)"/>
    <property type="match status" value="1"/>
</dbReference>
<dbReference type="GO" id="GO:0005886">
    <property type="term" value="C:plasma membrane"/>
    <property type="evidence" value="ECO:0007669"/>
    <property type="project" value="TreeGrafter"/>
</dbReference>
<comment type="catalytic activity">
    <reaction evidence="3">
        <text>L-seryl-[protein] + ATP = O-phospho-L-seryl-[protein] + ADP + H(+)</text>
        <dbReference type="Rhea" id="RHEA:17989"/>
        <dbReference type="Rhea" id="RHEA-COMP:9863"/>
        <dbReference type="Rhea" id="RHEA-COMP:11604"/>
        <dbReference type="ChEBI" id="CHEBI:15378"/>
        <dbReference type="ChEBI" id="CHEBI:29999"/>
        <dbReference type="ChEBI" id="CHEBI:30616"/>
        <dbReference type="ChEBI" id="CHEBI:83421"/>
        <dbReference type="ChEBI" id="CHEBI:456216"/>
    </reaction>
</comment>
<reference evidence="6 7" key="1">
    <citation type="submission" date="2017-11" db="EMBL/GenBank/DDBJ databases">
        <title>De-novo sequencing of pomegranate (Punica granatum L.) genome.</title>
        <authorList>
            <person name="Akparov Z."/>
            <person name="Amiraslanov A."/>
            <person name="Hajiyeva S."/>
            <person name="Abbasov M."/>
            <person name="Kaur K."/>
            <person name="Hamwieh A."/>
            <person name="Solovyev V."/>
            <person name="Salamov A."/>
            <person name="Braich B."/>
            <person name="Kosarev P."/>
            <person name="Mahmoud A."/>
            <person name="Hajiyev E."/>
            <person name="Babayeva S."/>
            <person name="Izzatullayeva V."/>
            <person name="Mammadov A."/>
            <person name="Mammadov A."/>
            <person name="Sharifova S."/>
            <person name="Ojaghi J."/>
            <person name="Eynullazada K."/>
            <person name="Bayramov B."/>
            <person name="Abdulazimova A."/>
            <person name="Shahmuradov I."/>
        </authorList>
    </citation>
    <scope>NUCLEOTIDE SEQUENCE [LARGE SCALE GENOMIC DNA]</scope>
    <source>
        <strain evidence="7">cv. AG2017</strain>
        <tissue evidence="6">Leaf</tissue>
    </source>
</reference>
<evidence type="ECO:0000313" key="6">
    <source>
        <dbReference type="EMBL" id="PKI50539.1"/>
    </source>
</evidence>
<name>A0A2I0J2T1_PUNGR</name>
<dbReference type="Proteomes" id="UP000233551">
    <property type="component" value="Unassembled WGS sequence"/>
</dbReference>
<evidence type="ECO:0000256" key="3">
    <source>
        <dbReference type="ARBA" id="ARBA00047558"/>
    </source>
</evidence>
<dbReference type="Pfam" id="PF00069">
    <property type="entry name" value="Pkinase"/>
    <property type="match status" value="1"/>
</dbReference>
<dbReference type="PANTHER" id="PTHR27005:SF283">
    <property type="entry name" value="OS02G0633066 PROTEIN"/>
    <property type="match status" value="1"/>
</dbReference>
<evidence type="ECO:0000259" key="5">
    <source>
        <dbReference type="PROSITE" id="PS50011"/>
    </source>
</evidence>
<feature type="domain" description="Protein kinase" evidence="5">
    <location>
        <begin position="1"/>
        <end position="184"/>
    </location>
</feature>
<dbReference type="SMART" id="SM00220">
    <property type="entry name" value="S_TKc"/>
    <property type="match status" value="1"/>
</dbReference>
<dbReference type="PROSITE" id="PS00108">
    <property type="entry name" value="PROTEIN_KINASE_ST"/>
    <property type="match status" value="1"/>
</dbReference>
<dbReference type="STRING" id="22663.A0A2I0J2T1"/>
<dbReference type="InterPro" id="IPR011009">
    <property type="entry name" value="Kinase-like_dom_sf"/>
</dbReference>
<dbReference type="InterPro" id="IPR008271">
    <property type="entry name" value="Ser/Thr_kinase_AS"/>
</dbReference>
<dbReference type="InterPro" id="IPR000719">
    <property type="entry name" value="Prot_kinase_dom"/>
</dbReference>
<gene>
    <name evidence="6" type="ORF">CRG98_029045</name>
</gene>
<dbReference type="EMBL" id="PGOL01002103">
    <property type="protein sequence ID" value="PKI50539.1"/>
    <property type="molecule type" value="Genomic_DNA"/>
</dbReference>
<evidence type="ECO:0000313" key="7">
    <source>
        <dbReference type="Proteomes" id="UP000233551"/>
    </source>
</evidence>
<evidence type="ECO:0000256" key="1">
    <source>
        <dbReference type="ARBA" id="ARBA00022741"/>
    </source>
</evidence>
<keyword evidence="2" id="KW-0067">ATP-binding</keyword>
<proteinExistence type="predicted"/>
<accession>A0A2I0J2T1</accession>
<protein>
    <recommendedName>
        <fullName evidence="5">Protein kinase domain-containing protein</fullName>
    </recommendedName>
</protein>
<evidence type="ECO:0000256" key="4">
    <source>
        <dbReference type="ARBA" id="ARBA00047951"/>
    </source>
</evidence>
<keyword evidence="1" id="KW-0547">Nucleotide-binding</keyword>
<dbReference type="GO" id="GO:0005524">
    <property type="term" value="F:ATP binding"/>
    <property type="evidence" value="ECO:0007669"/>
    <property type="project" value="UniProtKB-KW"/>
</dbReference>
<comment type="catalytic activity">
    <reaction evidence="4">
        <text>L-threonyl-[protein] + ATP = O-phospho-L-threonyl-[protein] + ADP + H(+)</text>
        <dbReference type="Rhea" id="RHEA:46608"/>
        <dbReference type="Rhea" id="RHEA-COMP:11060"/>
        <dbReference type="Rhea" id="RHEA-COMP:11605"/>
        <dbReference type="ChEBI" id="CHEBI:15378"/>
        <dbReference type="ChEBI" id="CHEBI:30013"/>
        <dbReference type="ChEBI" id="CHEBI:30616"/>
        <dbReference type="ChEBI" id="CHEBI:61977"/>
        <dbReference type="ChEBI" id="CHEBI:456216"/>
    </reaction>
</comment>
<comment type="caution">
    <text evidence="6">The sequence shown here is derived from an EMBL/GenBank/DDBJ whole genome shotgun (WGS) entry which is preliminary data.</text>
</comment>
<keyword evidence="7" id="KW-1185">Reference proteome</keyword>
<dbReference type="FunFam" id="1.10.510.10:FF:000084">
    <property type="entry name" value="Wall-associated receptor kinase 2"/>
    <property type="match status" value="1"/>
</dbReference>
<evidence type="ECO:0000256" key="2">
    <source>
        <dbReference type="ARBA" id="ARBA00022840"/>
    </source>
</evidence>
<organism evidence="6 7">
    <name type="scientific">Punica granatum</name>
    <name type="common">Pomegranate</name>
    <dbReference type="NCBI Taxonomy" id="22663"/>
    <lineage>
        <taxon>Eukaryota</taxon>
        <taxon>Viridiplantae</taxon>
        <taxon>Streptophyta</taxon>
        <taxon>Embryophyta</taxon>
        <taxon>Tracheophyta</taxon>
        <taxon>Spermatophyta</taxon>
        <taxon>Magnoliopsida</taxon>
        <taxon>eudicotyledons</taxon>
        <taxon>Gunneridae</taxon>
        <taxon>Pentapetalae</taxon>
        <taxon>rosids</taxon>
        <taxon>malvids</taxon>
        <taxon>Myrtales</taxon>
        <taxon>Lythraceae</taxon>
        <taxon>Punica</taxon>
    </lineage>
</organism>
<dbReference type="PANTHER" id="PTHR27005">
    <property type="entry name" value="WALL-ASSOCIATED RECEPTOR KINASE-LIKE 21"/>
    <property type="match status" value="1"/>
</dbReference>
<dbReference type="Gene3D" id="1.10.510.10">
    <property type="entry name" value="Transferase(Phosphotransferase) domain 1"/>
    <property type="match status" value="1"/>
</dbReference>